<dbReference type="Proteomes" id="UP000011713">
    <property type="component" value="Unassembled WGS sequence"/>
</dbReference>
<keyword evidence="2" id="KW-0472">Membrane</keyword>
<dbReference type="AlphaFoldDB" id="M4BFJ6"/>
<accession>M4BFJ6</accession>
<sequence>MTSETTPLRGVQYASDAQRRKRIVGITGVVVVLTAVIVVLWLTLSGHSSRSTDVTAPRTPEPVPAAEPSTHENPHAFRDVDAVQHGNPPVDAVQHGNPPVDAVHHGNPPVDAVHHGNPPVDAVHHGKSL</sequence>
<feature type="region of interest" description="Disordered" evidence="1">
    <location>
        <begin position="47"/>
        <end position="107"/>
    </location>
</feature>
<keyword evidence="2" id="KW-1133">Transmembrane helix</keyword>
<evidence type="ECO:0000256" key="1">
    <source>
        <dbReference type="SAM" id="MobiDB-lite"/>
    </source>
</evidence>
<keyword evidence="4" id="KW-1185">Reference proteome</keyword>
<dbReference type="eggNOG" id="ENOG502SVK5">
    <property type="taxonomic scope" value="Eukaryota"/>
</dbReference>
<organism evidence="3 4">
    <name type="scientific">Hyaloperonospora arabidopsidis (strain Emoy2)</name>
    <name type="common">Downy mildew agent</name>
    <name type="synonym">Peronospora arabidopsidis</name>
    <dbReference type="NCBI Taxonomy" id="559515"/>
    <lineage>
        <taxon>Eukaryota</taxon>
        <taxon>Sar</taxon>
        <taxon>Stramenopiles</taxon>
        <taxon>Oomycota</taxon>
        <taxon>Peronosporomycetes</taxon>
        <taxon>Peronosporales</taxon>
        <taxon>Peronosporaceae</taxon>
        <taxon>Hyaloperonospora</taxon>
    </lineage>
</organism>
<protein>
    <submittedName>
        <fullName evidence="3">Uncharacterized protein</fullName>
    </submittedName>
</protein>
<name>M4BFJ6_HYAAE</name>
<dbReference type="InParanoid" id="M4BFJ6"/>
<feature type="transmembrane region" description="Helical" evidence="2">
    <location>
        <begin position="23"/>
        <end position="44"/>
    </location>
</feature>
<dbReference type="HOGENOM" id="CLU_1952979_0_0_1"/>
<reference evidence="4" key="1">
    <citation type="journal article" date="2010" name="Science">
        <title>Signatures of adaptation to obligate biotrophy in the Hyaloperonospora arabidopsidis genome.</title>
        <authorList>
            <person name="Baxter L."/>
            <person name="Tripathy S."/>
            <person name="Ishaque N."/>
            <person name="Boot N."/>
            <person name="Cabral A."/>
            <person name="Kemen E."/>
            <person name="Thines M."/>
            <person name="Ah-Fong A."/>
            <person name="Anderson R."/>
            <person name="Badejoko W."/>
            <person name="Bittner-Eddy P."/>
            <person name="Boore J.L."/>
            <person name="Chibucos M.C."/>
            <person name="Coates M."/>
            <person name="Dehal P."/>
            <person name="Delehaunty K."/>
            <person name="Dong S."/>
            <person name="Downton P."/>
            <person name="Dumas B."/>
            <person name="Fabro G."/>
            <person name="Fronick C."/>
            <person name="Fuerstenberg S.I."/>
            <person name="Fulton L."/>
            <person name="Gaulin E."/>
            <person name="Govers F."/>
            <person name="Hughes L."/>
            <person name="Humphray S."/>
            <person name="Jiang R.H."/>
            <person name="Judelson H."/>
            <person name="Kamoun S."/>
            <person name="Kyung K."/>
            <person name="Meijer H."/>
            <person name="Minx P."/>
            <person name="Morris P."/>
            <person name="Nelson J."/>
            <person name="Phuntumart V."/>
            <person name="Qutob D."/>
            <person name="Rehmany A."/>
            <person name="Rougon-Cardoso A."/>
            <person name="Ryden P."/>
            <person name="Torto-Alalibo T."/>
            <person name="Studholme D."/>
            <person name="Wang Y."/>
            <person name="Win J."/>
            <person name="Wood J."/>
            <person name="Clifton S.W."/>
            <person name="Rogers J."/>
            <person name="Van den Ackerveken G."/>
            <person name="Jones J.D."/>
            <person name="McDowell J.M."/>
            <person name="Beynon J."/>
            <person name="Tyler B.M."/>
        </authorList>
    </citation>
    <scope>NUCLEOTIDE SEQUENCE [LARGE SCALE GENOMIC DNA]</scope>
    <source>
        <strain evidence="4">Emoy2</strain>
    </source>
</reference>
<keyword evidence="2" id="KW-0812">Transmembrane</keyword>
<dbReference type="EMBL" id="JH598203">
    <property type="status" value="NOT_ANNOTATED_CDS"/>
    <property type="molecule type" value="Genomic_DNA"/>
</dbReference>
<dbReference type="VEuPathDB" id="FungiDB:HpaG805065"/>
<evidence type="ECO:0000313" key="4">
    <source>
        <dbReference type="Proteomes" id="UP000011713"/>
    </source>
</evidence>
<dbReference type="STRING" id="559515.M4BFJ6"/>
<evidence type="ECO:0000256" key="2">
    <source>
        <dbReference type="SAM" id="Phobius"/>
    </source>
</evidence>
<dbReference type="EnsemblProtists" id="HpaT805065">
    <property type="protein sequence ID" value="HpaP805065"/>
    <property type="gene ID" value="HpaG805065"/>
</dbReference>
<feature type="compositionally biased region" description="Basic and acidic residues" evidence="1">
    <location>
        <begin position="69"/>
        <end position="82"/>
    </location>
</feature>
<reference evidence="3" key="2">
    <citation type="submission" date="2015-06" db="UniProtKB">
        <authorList>
            <consortium name="EnsemblProtists"/>
        </authorList>
    </citation>
    <scope>IDENTIFICATION</scope>
    <source>
        <strain evidence="3">Emoy2</strain>
    </source>
</reference>
<proteinExistence type="predicted"/>
<evidence type="ECO:0000313" key="3">
    <source>
        <dbReference type="EnsemblProtists" id="HpaP805065"/>
    </source>
</evidence>